<sequence>MLLSLAQSSRSQSSTEEDETLSVPILPQPTDTKSQKSTKPKEYIPQTQWINFSTNSTTYKSDKLTLRGVRQHVANESYRRRRAQQALTAFYQANPKTLRPNDSSKDVSAAVAVAAAAPLNNRLDIMEIDPFREYPISMNHRNHRLLRNLYSDSIICFTDLRDGGLFSRITEPAAFTAMLSMSSYHLSTETSLDKTVPLKLSISAIKSLNNMLTSNHVNISDDAVMCLIVFCWYEILKFDMKAYKIHVNGLMTLVKMKGGIETLKHNQLLYGYTQMFDKHLAELWGNDPIFPTTRTDYTSRPRGQPLFEINISALESSYVLRIFEPCFTILEEVQNLARQEMQRRNLPGNDASMEIDWQPFLKRLDSIPSDEDLFDALQSDFRGFCKIACIVFIIQVQRTLSSRRIPGLEDDEFYLLKLQHLRHESLPMFYIGNSIPIRHPVGPLILWNSFIEASFAEDYYMKGLNRQLFASRRRGLGIRSLAEALSMLKRFPWMDEVHTPLLVDIWKGVSNVYAYYG</sequence>
<dbReference type="AlphaFoldDB" id="A0A3D8Q3M0"/>
<accession>A0A3D8Q3M0</accession>
<evidence type="ECO:0000313" key="2">
    <source>
        <dbReference type="EMBL" id="RDW56463.1"/>
    </source>
</evidence>
<dbReference type="InterPro" id="IPR021858">
    <property type="entry name" value="Fun_TF"/>
</dbReference>
<feature type="compositionally biased region" description="Low complexity" evidence="1">
    <location>
        <begin position="1"/>
        <end position="14"/>
    </location>
</feature>
<gene>
    <name evidence="2" type="ORF">BP6252_14146</name>
</gene>
<feature type="region of interest" description="Disordered" evidence="1">
    <location>
        <begin position="1"/>
        <end position="42"/>
    </location>
</feature>
<evidence type="ECO:0000256" key="1">
    <source>
        <dbReference type="SAM" id="MobiDB-lite"/>
    </source>
</evidence>
<protein>
    <submittedName>
        <fullName evidence="2">Uncharacterized protein</fullName>
    </submittedName>
</protein>
<proteinExistence type="predicted"/>
<dbReference type="PANTHER" id="PTHR37540">
    <property type="entry name" value="TRANSCRIPTION FACTOR (ACR-2), PUTATIVE-RELATED-RELATED"/>
    <property type="match status" value="1"/>
</dbReference>
<dbReference type="Proteomes" id="UP000256645">
    <property type="component" value="Unassembled WGS sequence"/>
</dbReference>
<keyword evidence="3" id="KW-1185">Reference proteome</keyword>
<organism evidence="2 3">
    <name type="scientific">Coleophoma cylindrospora</name>
    <dbReference type="NCBI Taxonomy" id="1849047"/>
    <lineage>
        <taxon>Eukaryota</taxon>
        <taxon>Fungi</taxon>
        <taxon>Dikarya</taxon>
        <taxon>Ascomycota</taxon>
        <taxon>Pezizomycotina</taxon>
        <taxon>Leotiomycetes</taxon>
        <taxon>Helotiales</taxon>
        <taxon>Dermateaceae</taxon>
        <taxon>Coleophoma</taxon>
    </lineage>
</organism>
<evidence type="ECO:0000313" key="3">
    <source>
        <dbReference type="Proteomes" id="UP000256645"/>
    </source>
</evidence>
<dbReference type="Pfam" id="PF11951">
    <property type="entry name" value="Fungal_trans_2"/>
    <property type="match status" value="1"/>
</dbReference>
<dbReference type="PANTHER" id="PTHR37540:SF5">
    <property type="entry name" value="TRANSCRIPTION FACTOR DOMAIN-CONTAINING PROTEIN"/>
    <property type="match status" value="1"/>
</dbReference>
<name>A0A3D8Q3M0_9HELO</name>
<comment type="caution">
    <text evidence="2">The sequence shown here is derived from an EMBL/GenBank/DDBJ whole genome shotgun (WGS) entry which is preliminary data.</text>
</comment>
<dbReference type="STRING" id="1849047.A0A3D8Q3M0"/>
<reference evidence="2 3" key="1">
    <citation type="journal article" date="2018" name="IMA Fungus">
        <title>IMA Genome-F 9: Draft genome sequence of Annulohypoxylon stygium, Aspergillus mulundensis, Berkeleyomyces basicola (syn. Thielaviopsis basicola), Ceratocystis smalleyi, two Cercospora beticola strains, Coleophoma cylindrospora, Fusarium fracticaudum, Phialophora cf. hyalina, and Morchella septimelata.</title>
        <authorList>
            <person name="Wingfield B.D."/>
            <person name="Bills G.F."/>
            <person name="Dong Y."/>
            <person name="Huang W."/>
            <person name="Nel W.J."/>
            <person name="Swalarsk-Parry B.S."/>
            <person name="Vaghefi N."/>
            <person name="Wilken P.M."/>
            <person name="An Z."/>
            <person name="de Beer Z.W."/>
            <person name="De Vos L."/>
            <person name="Chen L."/>
            <person name="Duong T.A."/>
            <person name="Gao Y."/>
            <person name="Hammerbacher A."/>
            <person name="Kikkert J.R."/>
            <person name="Li Y."/>
            <person name="Li H."/>
            <person name="Li K."/>
            <person name="Li Q."/>
            <person name="Liu X."/>
            <person name="Ma X."/>
            <person name="Naidoo K."/>
            <person name="Pethybridge S.J."/>
            <person name="Sun J."/>
            <person name="Steenkamp E.T."/>
            <person name="van der Nest M.A."/>
            <person name="van Wyk S."/>
            <person name="Wingfield M.J."/>
            <person name="Xiong C."/>
            <person name="Yue Q."/>
            <person name="Zhang X."/>
        </authorList>
    </citation>
    <scope>NUCLEOTIDE SEQUENCE [LARGE SCALE GENOMIC DNA]</scope>
    <source>
        <strain evidence="2 3">BP6252</strain>
    </source>
</reference>
<dbReference type="OrthoDB" id="4159781at2759"/>
<dbReference type="EMBL" id="PDLM01000045">
    <property type="protein sequence ID" value="RDW56463.1"/>
    <property type="molecule type" value="Genomic_DNA"/>
</dbReference>